<feature type="compositionally biased region" description="Low complexity" evidence="1">
    <location>
        <begin position="63"/>
        <end position="88"/>
    </location>
</feature>
<organism evidence="2 3">
    <name type="scientific">Salix purpurea</name>
    <name type="common">Purple osier willow</name>
    <dbReference type="NCBI Taxonomy" id="77065"/>
    <lineage>
        <taxon>Eukaryota</taxon>
        <taxon>Viridiplantae</taxon>
        <taxon>Streptophyta</taxon>
        <taxon>Embryophyta</taxon>
        <taxon>Tracheophyta</taxon>
        <taxon>Spermatophyta</taxon>
        <taxon>Magnoliopsida</taxon>
        <taxon>eudicotyledons</taxon>
        <taxon>Gunneridae</taxon>
        <taxon>Pentapetalae</taxon>
        <taxon>rosids</taxon>
        <taxon>fabids</taxon>
        <taxon>Malpighiales</taxon>
        <taxon>Salicaceae</taxon>
        <taxon>Saliceae</taxon>
        <taxon>Salix</taxon>
    </lineage>
</organism>
<keyword evidence="3" id="KW-1185">Reference proteome</keyword>
<evidence type="ECO:0000313" key="3">
    <source>
        <dbReference type="Proteomes" id="UP001151532"/>
    </source>
</evidence>
<dbReference type="EMBL" id="JAPFFK010000019">
    <property type="protein sequence ID" value="KAJ6686122.1"/>
    <property type="molecule type" value="Genomic_DNA"/>
</dbReference>
<evidence type="ECO:0000313" key="2">
    <source>
        <dbReference type="EMBL" id="KAJ6686122.1"/>
    </source>
</evidence>
<proteinExistence type="predicted"/>
<gene>
    <name evidence="2" type="ORF">OIU79_016007</name>
</gene>
<dbReference type="AlphaFoldDB" id="A0A9Q0PDS9"/>
<sequence length="96" mass="10343">MDEKRIPSRDSFSLNRILCLTEILLPLTLKSSASLMVSVITAAPITHKFHPGSGHRSTNPPGLSSSDTHSRTSSKLSQSQLLFFSTSSTPPPPSSH</sequence>
<reference evidence="2" key="1">
    <citation type="submission" date="2022-11" db="EMBL/GenBank/DDBJ databases">
        <authorList>
            <person name="Hyden B.L."/>
            <person name="Feng K."/>
            <person name="Yates T."/>
            <person name="Jawdy S."/>
            <person name="Smart L.B."/>
            <person name="Muchero W."/>
        </authorList>
    </citation>
    <scope>NUCLEOTIDE SEQUENCE</scope>
    <source>
        <tissue evidence="2">Shoot tip</tissue>
    </source>
</reference>
<comment type="caution">
    <text evidence="2">The sequence shown here is derived from an EMBL/GenBank/DDBJ whole genome shotgun (WGS) entry which is preliminary data.</text>
</comment>
<accession>A0A9Q0PDS9</accession>
<reference evidence="2" key="2">
    <citation type="journal article" date="2023" name="Int. J. Mol. Sci.">
        <title>De Novo Assembly and Annotation of 11 Diverse Shrub Willow (Salix) Genomes Reveals Novel Gene Organization in Sex-Linked Regions.</title>
        <authorList>
            <person name="Hyden B."/>
            <person name="Feng K."/>
            <person name="Yates T.B."/>
            <person name="Jawdy S."/>
            <person name="Cereghino C."/>
            <person name="Smart L.B."/>
            <person name="Muchero W."/>
        </authorList>
    </citation>
    <scope>NUCLEOTIDE SEQUENCE</scope>
    <source>
        <tissue evidence="2">Shoot tip</tissue>
    </source>
</reference>
<name>A0A9Q0PDS9_SALPP</name>
<feature type="region of interest" description="Disordered" evidence="1">
    <location>
        <begin position="47"/>
        <end position="96"/>
    </location>
</feature>
<dbReference type="Proteomes" id="UP001151532">
    <property type="component" value="Chromosome 2"/>
</dbReference>
<evidence type="ECO:0000256" key="1">
    <source>
        <dbReference type="SAM" id="MobiDB-lite"/>
    </source>
</evidence>
<protein>
    <submittedName>
        <fullName evidence="2">Uncharacterized protein</fullName>
    </submittedName>
</protein>